<sequence length="96" mass="10840">MAEQYRINVPGDALREIVGNIDWLTNQAPEEQEEISRLVVVIEAFGLKGQLLPLSLKQAQLLAAPGLWGIRRHDYENYMAQFKSLLIDHGRVDLGV</sequence>
<accession>A0A543N6T7</accession>
<name>A0A543N6T7_9ACTN</name>
<dbReference type="EMBL" id="VFQC01000003">
    <property type="protein sequence ID" value="TQN27538.1"/>
    <property type="molecule type" value="Genomic_DNA"/>
</dbReference>
<evidence type="ECO:0000313" key="2">
    <source>
        <dbReference type="Proteomes" id="UP000317422"/>
    </source>
</evidence>
<dbReference type="OrthoDB" id="9946129at2"/>
<protein>
    <submittedName>
        <fullName evidence="1">Uncharacterized protein</fullName>
    </submittedName>
</protein>
<dbReference type="AlphaFoldDB" id="A0A543N6T7"/>
<keyword evidence="2" id="KW-1185">Reference proteome</keyword>
<proteinExistence type="predicted"/>
<reference evidence="1 2" key="1">
    <citation type="submission" date="2019-06" db="EMBL/GenBank/DDBJ databases">
        <title>Sequencing the genomes of 1000 actinobacteria strains.</title>
        <authorList>
            <person name="Klenk H.-P."/>
        </authorList>
    </citation>
    <scope>NUCLEOTIDE SEQUENCE [LARGE SCALE GENOMIC DNA]</scope>
    <source>
        <strain evidence="1 2">DSM 45015</strain>
    </source>
</reference>
<evidence type="ECO:0000313" key="1">
    <source>
        <dbReference type="EMBL" id="TQN27538.1"/>
    </source>
</evidence>
<dbReference type="Proteomes" id="UP000317422">
    <property type="component" value="Unassembled WGS sequence"/>
</dbReference>
<gene>
    <name evidence="1" type="ORF">FHX37_4259</name>
</gene>
<dbReference type="RefSeq" id="WP_141925977.1">
    <property type="nucleotide sequence ID" value="NZ_VFQC01000003.1"/>
</dbReference>
<comment type="caution">
    <text evidence="1">The sequence shown here is derived from an EMBL/GenBank/DDBJ whole genome shotgun (WGS) entry which is preliminary data.</text>
</comment>
<organism evidence="1 2">
    <name type="scientific">Haloactinospora alba</name>
    <dbReference type="NCBI Taxonomy" id="405555"/>
    <lineage>
        <taxon>Bacteria</taxon>
        <taxon>Bacillati</taxon>
        <taxon>Actinomycetota</taxon>
        <taxon>Actinomycetes</taxon>
        <taxon>Streptosporangiales</taxon>
        <taxon>Nocardiopsidaceae</taxon>
        <taxon>Haloactinospora</taxon>
    </lineage>
</organism>